<evidence type="ECO:0000259" key="1">
    <source>
        <dbReference type="Pfam" id="PF09346"/>
    </source>
</evidence>
<protein>
    <submittedName>
        <fullName evidence="2">SMI1/KNR4 family protein</fullName>
    </submittedName>
</protein>
<organism evidence="2">
    <name type="scientific">Streptomyces sp. NBC_00008</name>
    <dbReference type="NCBI Taxonomy" id="2903610"/>
    <lineage>
        <taxon>Bacteria</taxon>
        <taxon>Bacillati</taxon>
        <taxon>Actinomycetota</taxon>
        <taxon>Actinomycetes</taxon>
        <taxon>Kitasatosporales</taxon>
        <taxon>Streptomycetaceae</taxon>
        <taxon>Streptomyces</taxon>
    </lineage>
</organism>
<reference evidence="2" key="1">
    <citation type="submission" date="2022-10" db="EMBL/GenBank/DDBJ databases">
        <title>The complete genomes of actinobacterial strains from the NBC collection.</title>
        <authorList>
            <person name="Joergensen T.S."/>
            <person name="Alvarez Arevalo M."/>
            <person name="Sterndorff E.B."/>
            <person name="Faurdal D."/>
            <person name="Vuksanovic O."/>
            <person name="Mourched A.-S."/>
            <person name="Charusanti P."/>
            <person name="Shaw S."/>
            <person name="Blin K."/>
            <person name="Weber T."/>
        </authorList>
    </citation>
    <scope>NUCLEOTIDE SEQUENCE</scope>
    <source>
        <strain evidence="2">NBC_00008</strain>
    </source>
</reference>
<name>A0AAU2VTM0_9ACTN</name>
<dbReference type="SUPFAM" id="SSF160631">
    <property type="entry name" value="SMI1/KNR4-like"/>
    <property type="match status" value="1"/>
</dbReference>
<dbReference type="Pfam" id="PF09346">
    <property type="entry name" value="SMI1_KNR4"/>
    <property type="match status" value="1"/>
</dbReference>
<dbReference type="AlphaFoldDB" id="A0AAU2VTM0"/>
<feature type="domain" description="Knr4/Smi1-like" evidence="1">
    <location>
        <begin position="3"/>
        <end position="43"/>
    </location>
</feature>
<proteinExistence type="predicted"/>
<sequence>MGEEQIRALEADLGVGLPARYRSFLLHVGGGGAGPDYGLMTPTSSDDGWQWRGIVRGLGHAPRRAV</sequence>
<dbReference type="EMBL" id="CP108313">
    <property type="protein sequence ID" value="WTW70423.1"/>
    <property type="molecule type" value="Genomic_DNA"/>
</dbReference>
<dbReference type="InterPro" id="IPR018958">
    <property type="entry name" value="Knr4/Smi1-like_dom"/>
</dbReference>
<dbReference type="InterPro" id="IPR037883">
    <property type="entry name" value="Knr4/Smi1-like_sf"/>
</dbReference>
<evidence type="ECO:0000313" key="2">
    <source>
        <dbReference type="EMBL" id="WTW70423.1"/>
    </source>
</evidence>
<gene>
    <name evidence="2" type="ORF">OG398_20225</name>
</gene>
<dbReference type="Gene3D" id="3.40.1580.10">
    <property type="entry name" value="SMI1/KNR4-like"/>
    <property type="match status" value="1"/>
</dbReference>
<accession>A0AAU2VTM0</accession>